<accession>A0A5E4NMM5</accession>
<dbReference type="EMBL" id="CABPRJ010002393">
    <property type="protein sequence ID" value="VVC45030.1"/>
    <property type="molecule type" value="Genomic_DNA"/>
</dbReference>
<dbReference type="PANTHER" id="PTHR19143">
    <property type="entry name" value="FIBRINOGEN/TENASCIN/ANGIOPOEITIN"/>
    <property type="match status" value="1"/>
</dbReference>
<evidence type="ECO:0000313" key="5">
    <source>
        <dbReference type="Proteomes" id="UP000325440"/>
    </source>
</evidence>
<dbReference type="InterPro" id="IPR014716">
    <property type="entry name" value="Fibrinogen_a/b/g_C_1"/>
</dbReference>
<name>A0A5E4NMM5_9HEMI</name>
<dbReference type="SUPFAM" id="SSF56496">
    <property type="entry name" value="Fibrinogen C-terminal domain-like"/>
    <property type="match status" value="1"/>
</dbReference>
<dbReference type="PROSITE" id="PS51406">
    <property type="entry name" value="FIBRINOGEN_C_2"/>
    <property type="match status" value="1"/>
</dbReference>
<dbReference type="OrthoDB" id="9990035at2759"/>
<dbReference type="InterPro" id="IPR002181">
    <property type="entry name" value="Fibrinogen_a/b/g_C_dom"/>
</dbReference>
<reference evidence="4 5" key="1">
    <citation type="submission" date="2019-08" db="EMBL/GenBank/DDBJ databases">
        <authorList>
            <person name="Alioto T."/>
            <person name="Alioto T."/>
            <person name="Gomez Garrido J."/>
        </authorList>
    </citation>
    <scope>NUCLEOTIDE SEQUENCE [LARGE SCALE GENOMIC DNA]</scope>
</reference>
<evidence type="ECO:0000256" key="1">
    <source>
        <dbReference type="ARBA" id="ARBA00023157"/>
    </source>
</evidence>
<dbReference type="Pfam" id="PF00147">
    <property type="entry name" value="Fibrinogen_C"/>
    <property type="match status" value="1"/>
</dbReference>
<evidence type="ECO:0000313" key="4">
    <source>
        <dbReference type="EMBL" id="VVC45030.1"/>
    </source>
</evidence>
<keyword evidence="2" id="KW-0175">Coiled coil</keyword>
<gene>
    <name evidence="4" type="ORF">CINCED_3A019619</name>
</gene>
<evidence type="ECO:0000256" key="2">
    <source>
        <dbReference type="SAM" id="Coils"/>
    </source>
</evidence>
<dbReference type="Proteomes" id="UP000325440">
    <property type="component" value="Unassembled WGS sequence"/>
</dbReference>
<dbReference type="CDD" id="cd00087">
    <property type="entry name" value="FReD"/>
    <property type="match status" value="1"/>
</dbReference>
<feature type="coiled-coil region" evidence="2">
    <location>
        <begin position="269"/>
        <end position="320"/>
    </location>
</feature>
<dbReference type="PANTHER" id="PTHR19143:SF444">
    <property type="entry name" value="PROTEIN SCABROUS"/>
    <property type="match status" value="1"/>
</dbReference>
<keyword evidence="1" id="KW-1015">Disulfide bond</keyword>
<dbReference type="InterPro" id="IPR050373">
    <property type="entry name" value="Fibrinogen_C-term_domain"/>
</dbReference>
<dbReference type="PROSITE" id="PS00514">
    <property type="entry name" value="FIBRINOGEN_C_1"/>
    <property type="match status" value="1"/>
</dbReference>
<dbReference type="AlphaFoldDB" id="A0A5E4NMM5"/>
<protein>
    <submittedName>
        <fullName evidence="4">Fibrinogen, alpha/beta/gamma chain, C-terminal globular domain,Fibrinogen, conserved site,Fibrinogen</fullName>
    </submittedName>
</protein>
<organism evidence="4 5">
    <name type="scientific">Cinara cedri</name>
    <dbReference type="NCBI Taxonomy" id="506608"/>
    <lineage>
        <taxon>Eukaryota</taxon>
        <taxon>Metazoa</taxon>
        <taxon>Ecdysozoa</taxon>
        <taxon>Arthropoda</taxon>
        <taxon>Hexapoda</taxon>
        <taxon>Insecta</taxon>
        <taxon>Pterygota</taxon>
        <taxon>Neoptera</taxon>
        <taxon>Paraneoptera</taxon>
        <taxon>Hemiptera</taxon>
        <taxon>Sternorrhyncha</taxon>
        <taxon>Aphidomorpha</taxon>
        <taxon>Aphidoidea</taxon>
        <taxon>Aphididae</taxon>
        <taxon>Lachninae</taxon>
        <taxon>Cinara</taxon>
    </lineage>
</organism>
<feature type="coiled-coil region" evidence="2">
    <location>
        <begin position="68"/>
        <end position="119"/>
    </location>
</feature>
<dbReference type="Gene3D" id="3.90.215.10">
    <property type="entry name" value="Gamma Fibrinogen, chain A, domain 1"/>
    <property type="match status" value="1"/>
</dbReference>
<keyword evidence="5" id="KW-1185">Reference proteome</keyword>
<proteinExistence type="predicted"/>
<feature type="domain" description="Fibrinogen C-terminal" evidence="3">
    <location>
        <begin position="447"/>
        <end position="651"/>
    </location>
</feature>
<sequence>MHHLLLTRCTGTDLNWLLARECAFSLNLGVRLRRQTMFLFVIIVSALTSMSPIGARADLDQEDLRTIKNQLNLLMEKRQQDYQQLEKSLHESFKGNTDLDSLKEEIQLLREENTRMSHSGSDGIRDKVAVGWLKEVIESLRSEMQAVWSAINETAQIHKTVAIQNDLQALRKDLDSDRKDLQTMQGELLSVRKNFEDMATKHFELEKKINTVAKHQNVFEKKSNENDAKKTTFNSVYKRVTFNDDSNDIDPLRTNVITTVVTDQEARELEQLESSRKSLVHRMTRLEKRIKGVLYRESAAVERENRLSRLEADLNATKEALAFNATRQDATQDRLHGSLLELLESVENLDDRVDACLPEVRKEISKIEFTVARINASVAIIKEDQNNQILTTKALGEGMSAIQRKITKYADKQPDTTATTAPRTRENCTECTGIIDELATLQNSFERIVDGLPKDCSQVKSSGMYLIAPGGKSPLFVHCDISDGMSWITVQKRTNDGLKFNNNWNDYAKGFGSLYGDLWLGNDAIHRLTADNGSSLRIQMTDIYDNDWRADYAHFAISDAIDGYRLNISGYDGNATDALTFQNGHRFSTEDRDQDDSTANCAANYEGGWWYSRCQHANLNGKYNFGLTWFDISRNQWMAIAKSEMKIGRPVASV</sequence>
<dbReference type="InterPro" id="IPR020837">
    <property type="entry name" value="Fibrinogen_CS"/>
</dbReference>
<evidence type="ECO:0000259" key="3">
    <source>
        <dbReference type="PROSITE" id="PS51406"/>
    </source>
</evidence>
<dbReference type="InterPro" id="IPR036056">
    <property type="entry name" value="Fibrinogen-like_C"/>
</dbReference>
<dbReference type="GO" id="GO:0005615">
    <property type="term" value="C:extracellular space"/>
    <property type="evidence" value="ECO:0007669"/>
    <property type="project" value="TreeGrafter"/>
</dbReference>
<dbReference type="SMART" id="SM00186">
    <property type="entry name" value="FBG"/>
    <property type="match status" value="1"/>
</dbReference>